<reference evidence="2" key="1">
    <citation type="submission" date="2021-01" db="EMBL/GenBank/DDBJ databases">
        <title>Caligus Genome Assembly.</title>
        <authorList>
            <person name="Gallardo-Escarate C."/>
        </authorList>
    </citation>
    <scope>NUCLEOTIDE SEQUENCE [LARGE SCALE GENOMIC DNA]</scope>
</reference>
<gene>
    <name evidence="1" type="ORF">FKW44_019888</name>
</gene>
<dbReference type="EMBL" id="CP045903">
    <property type="protein sequence ID" value="QQP39110.1"/>
    <property type="molecule type" value="Genomic_DNA"/>
</dbReference>
<evidence type="ECO:0000313" key="2">
    <source>
        <dbReference type="Proteomes" id="UP000595437"/>
    </source>
</evidence>
<name>A0A7T8GWF8_CALRO</name>
<dbReference type="AlphaFoldDB" id="A0A7T8GWF8"/>
<evidence type="ECO:0000313" key="1">
    <source>
        <dbReference type="EMBL" id="QQP39110.1"/>
    </source>
</evidence>
<dbReference type="Proteomes" id="UP000595437">
    <property type="component" value="Chromosome 14"/>
</dbReference>
<organism evidence="1 2">
    <name type="scientific">Caligus rogercresseyi</name>
    <name type="common">Sea louse</name>
    <dbReference type="NCBI Taxonomy" id="217165"/>
    <lineage>
        <taxon>Eukaryota</taxon>
        <taxon>Metazoa</taxon>
        <taxon>Ecdysozoa</taxon>
        <taxon>Arthropoda</taxon>
        <taxon>Crustacea</taxon>
        <taxon>Multicrustacea</taxon>
        <taxon>Hexanauplia</taxon>
        <taxon>Copepoda</taxon>
        <taxon>Siphonostomatoida</taxon>
        <taxon>Caligidae</taxon>
        <taxon>Caligus</taxon>
    </lineage>
</organism>
<protein>
    <submittedName>
        <fullName evidence="1">Uncharacterized protein</fullName>
    </submittedName>
</protein>
<sequence length="115" mass="12849">MFLRDDQAEFLTYSATSAENTRCQGRKSITGFVKRAYMAYFKASWGPGSPGHPAHGVQDVRGYPPAVDEGRETSLKFWIPMVGESRLTCNRLSAKLQYPDLPSARRPVAHCEDIP</sequence>
<feature type="non-terminal residue" evidence="1">
    <location>
        <position position="1"/>
    </location>
</feature>
<accession>A0A7T8GWF8</accession>
<proteinExistence type="predicted"/>
<keyword evidence="2" id="KW-1185">Reference proteome</keyword>